<evidence type="ECO:0000256" key="1">
    <source>
        <dbReference type="SAM" id="Phobius"/>
    </source>
</evidence>
<keyword evidence="1" id="KW-1133">Transmembrane helix</keyword>
<proteinExistence type="predicted"/>
<feature type="transmembrane region" description="Helical" evidence="1">
    <location>
        <begin position="20"/>
        <end position="40"/>
    </location>
</feature>
<reference evidence="2 3" key="1">
    <citation type="submission" date="2018-06" db="EMBL/GenBank/DDBJ databases">
        <authorList>
            <consortium name="Pathogen Informatics"/>
            <person name="Doyle S."/>
        </authorList>
    </citation>
    <scope>NUCLEOTIDE SEQUENCE [LARGE SCALE GENOMIC DNA]</scope>
    <source>
        <strain evidence="2 3">NCTC11685</strain>
    </source>
</reference>
<comment type="caution">
    <text evidence="2">The sequence shown here is derived from an EMBL/GenBank/DDBJ whole genome shotgun (WGS) entry which is preliminary data.</text>
</comment>
<protein>
    <submittedName>
        <fullName evidence="2">Cell division protein FtsX</fullName>
    </submittedName>
</protein>
<keyword evidence="1" id="KW-0812">Transmembrane</keyword>
<dbReference type="AlphaFoldDB" id="A0A7H4PG87"/>
<name>A0A7H4PG87_9ENTR</name>
<dbReference type="GO" id="GO:0051301">
    <property type="term" value="P:cell division"/>
    <property type="evidence" value="ECO:0007669"/>
    <property type="project" value="UniProtKB-KW"/>
</dbReference>
<dbReference type="EMBL" id="UGMS01000002">
    <property type="protein sequence ID" value="STW71076.1"/>
    <property type="molecule type" value="Genomic_DNA"/>
</dbReference>
<keyword evidence="2" id="KW-0132">Cell division</keyword>
<gene>
    <name evidence="2" type="primary">ftsX_2</name>
    <name evidence="2" type="ORF">NCTC11685_04676</name>
</gene>
<keyword evidence="2" id="KW-0131">Cell cycle</keyword>
<organism evidence="2 3">
    <name type="scientific">Klebsiella michiganensis</name>
    <dbReference type="NCBI Taxonomy" id="1134687"/>
    <lineage>
        <taxon>Bacteria</taxon>
        <taxon>Pseudomonadati</taxon>
        <taxon>Pseudomonadota</taxon>
        <taxon>Gammaproteobacteria</taxon>
        <taxon>Enterobacterales</taxon>
        <taxon>Enterobacteriaceae</taxon>
        <taxon>Klebsiella/Raoultella group</taxon>
        <taxon>Klebsiella</taxon>
    </lineage>
</organism>
<evidence type="ECO:0000313" key="2">
    <source>
        <dbReference type="EMBL" id="STW71076.1"/>
    </source>
</evidence>
<keyword evidence="1" id="KW-0472">Membrane</keyword>
<dbReference type="Proteomes" id="UP000254863">
    <property type="component" value="Unassembled WGS sequence"/>
</dbReference>
<sequence length="112" mass="12113">MKCVWMTAGLRASRSLTGLVGRVSAMIGVLMVAAVFLVIGNSVRLSIFARRDTINVQKTDWRDRRLYSASVPLRWGAAGVLRRVSVADPVGNYGHAPVVGGHRSGESLRHAV</sequence>
<evidence type="ECO:0000313" key="3">
    <source>
        <dbReference type="Proteomes" id="UP000254863"/>
    </source>
</evidence>
<accession>A0A7H4PG87</accession>